<dbReference type="EnsemblMetazoa" id="AALB008462-RA">
    <property type="protein sequence ID" value="AALB008462-PA"/>
    <property type="gene ID" value="AALB008462"/>
</dbReference>
<evidence type="ECO:0000256" key="1">
    <source>
        <dbReference type="ARBA" id="ARBA00004651"/>
    </source>
</evidence>
<keyword evidence="7" id="KW-0472">Membrane</keyword>
<dbReference type="GO" id="GO:0005886">
    <property type="term" value="C:plasma membrane"/>
    <property type="evidence" value="ECO:0007669"/>
    <property type="project" value="UniProtKB-SubCell"/>
</dbReference>
<keyword evidence="9" id="KW-0807">Transducer</keyword>
<keyword evidence="4" id="KW-0812">Transmembrane</keyword>
<keyword evidence="2" id="KW-1003">Cell membrane</keyword>
<evidence type="ECO:0000256" key="8">
    <source>
        <dbReference type="ARBA" id="ARBA00023170"/>
    </source>
</evidence>
<reference evidence="10 11" key="1">
    <citation type="journal article" date="2017" name="G3 (Bethesda)">
        <title>The Physical Genome Mapping of Anopheles albimanus Corrected Scaffold Misassemblies and Identified Interarm Rearrangements in Genus Anopheles.</title>
        <authorList>
            <person name="Artemov G.N."/>
            <person name="Peery A.N."/>
            <person name="Jiang X."/>
            <person name="Tu Z."/>
            <person name="Stegniy V.N."/>
            <person name="Sharakhova M.V."/>
            <person name="Sharakhov I.V."/>
        </authorList>
    </citation>
    <scope>NUCLEOTIDE SEQUENCE [LARGE SCALE GENOMIC DNA]</scope>
    <source>
        <strain evidence="10 11">ALBI9_A</strain>
    </source>
</reference>
<dbReference type="GO" id="GO:0004984">
    <property type="term" value="F:olfactory receptor activity"/>
    <property type="evidence" value="ECO:0007669"/>
    <property type="project" value="InterPro"/>
</dbReference>
<comment type="subcellular location">
    <subcellularLocation>
        <location evidence="1">Cell membrane</location>
        <topology evidence="1">Multi-pass membrane protein</topology>
    </subcellularLocation>
</comment>
<reference evidence="10" key="2">
    <citation type="submission" date="2022-08" db="UniProtKB">
        <authorList>
            <consortium name="EnsemblMetazoa"/>
        </authorList>
    </citation>
    <scope>IDENTIFICATION</scope>
    <source>
        <strain evidence="10">STECLA/ALBI9_A</strain>
    </source>
</reference>
<dbReference type="AlphaFoldDB" id="A0A182FPJ8"/>
<accession>A0A182FPJ8</accession>
<dbReference type="Proteomes" id="UP000069272">
    <property type="component" value="Chromosome 2R"/>
</dbReference>
<evidence type="ECO:0000256" key="6">
    <source>
        <dbReference type="ARBA" id="ARBA00022989"/>
    </source>
</evidence>
<evidence type="ECO:0000256" key="2">
    <source>
        <dbReference type="ARBA" id="ARBA00022475"/>
    </source>
</evidence>
<dbReference type="STRING" id="7167.A0A182FPJ8"/>
<evidence type="ECO:0000313" key="11">
    <source>
        <dbReference type="Proteomes" id="UP000069272"/>
    </source>
</evidence>
<keyword evidence="3" id="KW-0716">Sensory transduction</keyword>
<protein>
    <submittedName>
        <fullName evidence="10">Uncharacterized protein</fullName>
    </submittedName>
</protein>
<evidence type="ECO:0000256" key="3">
    <source>
        <dbReference type="ARBA" id="ARBA00022606"/>
    </source>
</evidence>
<proteinExistence type="predicted"/>
<evidence type="ECO:0000313" key="10">
    <source>
        <dbReference type="EnsemblMetazoa" id="AALB008462-PA"/>
    </source>
</evidence>
<dbReference type="VEuPathDB" id="VectorBase:AALB008462"/>
<evidence type="ECO:0000256" key="4">
    <source>
        <dbReference type="ARBA" id="ARBA00022692"/>
    </source>
</evidence>
<dbReference type="InterPro" id="IPR004117">
    <property type="entry name" value="7tm6_olfct_rcpt"/>
</dbReference>
<keyword evidence="5" id="KW-0552">Olfaction</keyword>
<keyword evidence="6" id="KW-1133">Transmembrane helix</keyword>
<evidence type="ECO:0000256" key="9">
    <source>
        <dbReference type="ARBA" id="ARBA00023224"/>
    </source>
</evidence>
<dbReference type="GO" id="GO:0007165">
    <property type="term" value="P:signal transduction"/>
    <property type="evidence" value="ECO:0007669"/>
    <property type="project" value="UniProtKB-KW"/>
</dbReference>
<sequence>MELNIKLLKRIGLWNESESERFPIRGRLVIVFNMFWLIPSAAYFITSQDELTPILKAINEQIIFTTAFSKFFLFAINFRHWEHIFYDLQRCFNLVMPDPHQDVQKILSVVEKFAHCLTKWYSPLVIFDTMVYGLTPFILVLAKYAVTGVYQIPLPTPIQANYFIPGYNSNVWIWIPLNIFLGLMLCLQTVALVLLECFMWNTIYSTICLFKILQVKATSLVGMDDQHLWNTELSKFVNLHECAFRCASTLEKALGAQMLFLHIAIICSMCLMMTVITIAFKDMYLMFIMLAVLVYSLFQIFCFSILGTELTEQSAAVNDAIFHSKWYLHEKQRQRDLAFVQVHSQQPVKLTAAKLFTVTRQSFMQVIKQAYTMFTLMSQFVGEPTE</sequence>
<name>A0A182FPJ8_ANOAL</name>
<dbReference type="GO" id="GO:0005549">
    <property type="term" value="F:odorant binding"/>
    <property type="evidence" value="ECO:0007669"/>
    <property type="project" value="InterPro"/>
</dbReference>
<evidence type="ECO:0000256" key="7">
    <source>
        <dbReference type="ARBA" id="ARBA00023136"/>
    </source>
</evidence>
<keyword evidence="11" id="KW-1185">Reference proteome</keyword>
<keyword evidence="8" id="KW-0675">Receptor</keyword>
<evidence type="ECO:0000256" key="5">
    <source>
        <dbReference type="ARBA" id="ARBA00022725"/>
    </source>
</evidence>
<dbReference type="Pfam" id="PF02949">
    <property type="entry name" value="7tm_6"/>
    <property type="match status" value="1"/>
</dbReference>
<dbReference type="PANTHER" id="PTHR21137">
    <property type="entry name" value="ODORANT RECEPTOR"/>
    <property type="match status" value="1"/>
</dbReference>
<dbReference type="PANTHER" id="PTHR21137:SF35">
    <property type="entry name" value="ODORANT RECEPTOR 19A-RELATED"/>
    <property type="match status" value="1"/>
</dbReference>
<organism evidence="10 11">
    <name type="scientific">Anopheles albimanus</name>
    <name type="common">New world malaria mosquito</name>
    <dbReference type="NCBI Taxonomy" id="7167"/>
    <lineage>
        <taxon>Eukaryota</taxon>
        <taxon>Metazoa</taxon>
        <taxon>Ecdysozoa</taxon>
        <taxon>Arthropoda</taxon>
        <taxon>Hexapoda</taxon>
        <taxon>Insecta</taxon>
        <taxon>Pterygota</taxon>
        <taxon>Neoptera</taxon>
        <taxon>Endopterygota</taxon>
        <taxon>Diptera</taxon>
        <taxon>Nematocera</taxon>
        <taxon>Culicoidea</taxon>
        <taxon>Culicidae</taxon>
        <taxon>Anophelinae</taxon>
        <taxon>Anopheles</taxon>
    </lineage>
</organism>
<dbReference type="VEuPathDB" id="VectorBase:AALB20_027393"/>